<dbReference type="RefSeq" id="WP_009869615.1">
    <property type="nucleotide sequence ID" value="NZ_JXSL01000009.1"/>
</dbReference>
<evidence type="ECO:0000313" key="2">
    <source>
        <dbReference type="Proteomes" id="UP000031971"/>
    </source>
</evidence>
<keyword evidence="2" id="KW-1185">Reference proteome</keyword>
<gene>
    <name evidence="1" type="ORF">CCC_03192</name>
</gene>
<dbReference type="Proteomes" id="UP000031971">
    <property type="component" value="Unassembled WGS sequence"/>
</dbReference>
<dbReference type="STRING" id="272627.CCC_03192"/>
<accession>A0A0C2YLF2</accession>
<dbReference type="OrthoDB" id="7351144at2"/>
<dbReference type="EMBL" id="JXSL01000009">
    <property type="protein sequence ID" value="KIM00590.1"/>
    <property type="molecule type" value="Genomic_DNA"/>
</dbReference>
<evidence type="ECO:0000313" key="1">
    <source>
        <dbReference type="EMBL" id="KIM00590.1"/>
    </source>
</evidence>
<comment type="caution">
    <text evidence="1">The sequence shown here is derived from an EMBL/GenBank/DDBJ whole genome shotgun (WGS) entry which is preliminary data.</text>
</comment>
<protein>
    <submittedName>
        <fullName evidence="1">cAMP-binding protein</fullName>
    </submittedName>
</protein>
<proteinExistence type="predicted"/>
<dbReference type="AlphaFoldDB" id="A0A0C2YLF2"/>
<organism evidence="1 2">
    <name type="scientific">Paramagnetospirillum magnetotacticum MS-1</name>
    <dbReference type="NCBI Taxonomy" id="272627"/>
    <lineage>
        <taxon>Bacteria</taxon>
        <taxon>Pseudomonadati</taxon>
        <taxon>Pseudomonadota</taxon>
        <taxon>Alphaproteobacteria</taxon>
        <taxon>Rhodospirillales</taxon>
        <taxon>Magnetospirillaceae</taxon>
        <taxon>Paramagnetospirillum</taxon>
    </lineage>
</organism>
<sequence>MVSSRENFEVQVSKGGRWATETVVPKEVEARALAKKFLADKKCEGARIVRNWMRSDGTMDETEIFAQTRSVNDDGPVRISQIDDVPEKCETPDEFMGTAGRSTVNRIFRSYLDKAILTPTELMHNYKELKRLQEKDSLVPSAVDRVSLLQTKDTDQDSKSRSQEIFKSIDDISARAKRVENIELPKLEGRFSDAIRAIRTKASGEDVDYLAMVLLSRDLINARSWVGKLEFLCKLAIDDSDPHAVEMLDGVIADVLGSNVVQEILGWQPGLGAAICRMFDLADGKFPTEKSEAGESAEILNRLFAEKKLPISRACLLDRAHRQIKSPNPLMRSESGKELEELKKLVERTMTPTGFISGPETAEALTIRYSRQIEQGGAPGRKATVNGLFRMLPDRGLGLVYICNLAATPWGAEAIADIAELVDYCLSARHLGDFCVRSLPPKEKMLRATLAHKTAAATTALPPAVREKICAFIDTMLEAYLVTEQIVEKLDHQDSHLRDRAVRLVQFCAAGVLPEGKAMNRARQRILALLRQPNFDAHFIDGFTDAERAQKALRDFHILLVKAGFGG</sequence>
<reference evidence="1 2" key="1">
    <citation type="submission" date="2015-01" db="EMBL/GenBank/DDBJ databases">
        <title>Genome Sequence of Magnetospirillum magnetotacticum Strain MS-1.</title>
        <authorList>
            <person name="Marinov G.K."/>
            <person name="Smalley M.D."/>
            <person name="DeSalvo G."/>
        </authorList>
    </citation>
    <scope>NUCLEOTIDE SEQUENCE [LARGE SCALE GENOMIC DNA]</scope>
    <source>
        <strain evidence="1 2">MS-1</strain>
    </source>
</reference>
<name>A0A0C2YLF2_PARME</name>